<proteinExistence type="inferred from homology"/>
<keyword evidence="12" id="KW-1185">Reference proteome</keyword>
<feature type="binding site" evidence="10">
    <location>
        <position position="449"/>
    </location>
    <ligand>
        <name>ATP</name>
        <dbReference type="ChEBI" id="CHEBI:30616"/>
    </ligand>
</feature>
<dbReference type="GO" id="GO:0005524">
    <property type="term" value="F:ATP binding"/>
    <property type="evidence" value="ECO:0007669"/>
    <property type="project" value="UniProtKB-UniRule"/>
</dbReference>
<dbReference type="SUPFAM" id="SSF68923">
    <property type="entry name" value="PEP carboxykinase N-terminal domain"/>
    <property type="match status" value="1"/>
</dbReference>
<comment type="catalytic activity">
    <reaction evidence="9 10">
        <text>oxaloacetate + ATP = phosphoenolpyruvate + ADP + CO2</text>
        <dbReference type="Rhea" id="RHEA:18617"/>
        <dbReference type="ChEBI" id="CHEBI:16452"/>
        <dbReference type="ChEBI" id="CHEBI:16526"/>
        <dbReference type="ChEBI" id="CHEBI:30616"/>
        <dbReference type="ChEBI" id="CHEBI:58702"/>
        <dbReference type="ChEBI" id="CHEBI:456216"/>
        <dbReference type="EC" id="4.1.1.49"/>
    </reaction>
</comment>
<feature type="binding site" evidence="10">
    <location>
        <position position="221"/>
    </location>
    <ligand>
        <name>ATP</name>
        <dbReference type="ChEBI" id="CHEBI:30616"/>
    </ligand>
</feature>
<dbReference type="PANTHER" id="PTHR30031">
    <property type="entry name" value="PHOSPHOENOLPYRUVATE CARBOXYKINASE ATP"/>
    <property type="match status" value="1"/>
</dbReference>
<dbReference type="GO" id="GO:0016301">
    <property type="term" value="F:kinase activity"/>
    <property type="evidence" value="ECO:0007669"/>
    <property type="project" value="UniProtKB-KW"/>
</dbReference>
<keyword evidence="11" id="KW-0418">Kinase</keyword>
<dbReference type="CDD" id="cd00484">
    <property type="entry name" value="PEPCK_ATP"/>
    <property type="match status" value="1"/>
</dbReference>
<evidence type="ECO:0000313" key="12">
    <source>
        <dbReference type="Proteomes" id="UP000094828"/>
    </source>
</evidence>
<comment type="similarity">
    <text evidence="2 10">Belongs to the phosphoenolpyruvate carboxykinase (ATP) family.</text>
</comment>
<evidence type="ECO:0000256" key="2">
    <source>
        <dbReference type="ARBA" id="ARBA00006052"/>
    </source>
</evidence>
<feature type="binding site" evidence="10">
    <location>
        <position position="324"/>
    </location>
    <ligand>
        <name>ATP</name>
        <dbReference type="ChEBI" id="CHEBI:30616"/>
    </ligand>
</feature>
<feature type="binding site" evidence="10">
    <location>
        <position position="259"/>
    </location>
    <ligand>
        <name>Mn(2+)</name>
        <dbReference type="ChEBI" id="CHEBI:29035"/>
    </ligand>
</feature>
<evidence type="ECO:0000256" key="10">
    <source>
        <dbReference type="HAMAP-Rule" id="MF_00453"/>
    </source>
</evidence>
<dbReference type="Gene3D" id="3.90.228.20">
    <property type="match status" value="1"/>
</dbReference>
<gene>
    <name evidence="10" type="primary">pckA</name>
    <name evidence="11" type="ORF">A6X21_13795</name>
</gene>
<dbReference type="GO" id="GO:0046872">
    <property type="term" value="F:metal ion binding"/>
    <property type="evidence" value="ECO:0007669"/>
    <property type="project" value="UniProtKB-KW"/>
</dbReference>
<feature type="binding site" evidence="10">
    <location>
        <begin position="443"/>
        <end position="444"/>
    </location>
    <ligand>
        <name>ATP</name>
        <dbReference type="ChEBI" id="CHEBI:30616"/>
    </ligand>
</feature>
<keyword evidence="6 10" id="KW-0210">Decarboxylase</keyword>
<evidence type="ECO:0000256" key="4">
    <source>
        <dbReference type="ARBA" id="ARBA00022432"/>
    </source>
</evidence>
<dbReference type="OrthoDB" id="9806325at2"/>
<organism evidence="11 12">
    <name type="scientific">Planctopirus hydrillae</name>
    <dbReference type="NCBI Taxonomy" id="1841610"/>
    <lineage>
        <taxon>Bacteria</taxon>
        <taxon>Pseudomonadati</taxon>
        <taxon>Planctomycetota</taxon>
        <taxon>Planctomycetia</taxon>
        <taxon>Planctomycetales</taxon>
        <taxon>Planctomycetaceae</taxon>
        <taxon>Planctopirus</taxon>
    </lineage>
</organism>
<keyword evidence="7 10" id="KW-0067">ATP-binding</keyword>
<accession>A0A1C3E3X6</accession>
<feature type="binding site" evidence="10">
    <location>
        <position position="287"/>
    </location>
    <ligand>
        <name>ATP</name>
        <dbReference type="ChEBI" id="CHEBI:30616"/>
    </ligand>
</feature>
<dbReference type="InterPro" id="IPR001272">
    <property type="entry name" value="PEP_carboxykinase_ATP"/>
</dbReference>
<evidence type="ECO:0000256" key="9">
    <source>
        <dbReference type="ARBA" id="ARBA00047371"/>
    </source>
</evidence>
<dbReference type="HAMAP" id="MF_00453">
    <property type="entry name" value="PEPCK_ATP"/>
    <property type="match status" value="1"/>
</dbReference>
<evidence type="ECO:0000256" key="3">
    <source>
        <dbReference type="ARBA" id="ARBA00012363"/>
    </source>
</evidence>
<evidence type="ECO:0000313" key="11">
    <source>
        <dbReference type="EMBL" id="ODA27946.1"/>
    </source>
</evidence>
<dbReference type="Gene3D" id="2.170.8.10">
    <property type="entry name" value="Phosphoenolpyruvate Carboxykinase, domain 2"/>
    <property type="match status" value="1"/>
</dbReference>
<dbReference type="SUPFAM" id="SSF53795">
    <property type="entry name" value="PEP carboxykinase-like"/>
    <property type="match status" value="1"/>
</dbReference>
<dbReference type="PROSITE" id="PS00532">
    <property type="entry name" value="PEPCK_ATP"/>
    <property type="match status" value="1"/>
</dbReference>
<dbReference type="GO" id="GO:0006094">
    <property type="term" value="P:gluconeogenesis"/>
    <property type="evidence" value="ECO:0007669"/>
    <property type="project" value="UniProtKB-UniRule"/>
</dbReference>
<dbReference type="PIRSF" id="PIRSF006294">
    <property type="entry name" value="PEP_crbxkin"/>
    <property type="match status" value="1"/>
</dbReference>
<dbReference type="Gene3D" id="3.40.449.10">
    <property type="entry name" value="Phosphoenolpyruvate Carboxykinase, domain 1"/>
    <property type="match status" value="1"/>
</dbReference>
<name>A0A1C3E3X6_9PLAN</name>
<dbReference type="Proteomes" id="UP000094828">
    <property type="component" value="Unassembled WGS sequence"/>
</dbReference>
<evidence type="ECO:0000256" key="5">
    <source>
        <dbReference type="ARBA" id="ARBA00022741"/>
    </source>
</evidence>
<dbReference type="InterPro" id="IPR013035">
    <property type="entry name" value="PEP_carboxykinase_C"/>
</dbReference>
<dbReference type="InterPro" id="IPR015994">
    <property type="entry name" value="PEPCK_ATP_CS"/>
</dbReference>
<evidence type="ECO:0000256" key="1">
    <source>
        <dbReference type="ARBA" id="ARBA00004742"/>
    </source>
</evidence>
<feature type="binding site" evidence="10">
    <location>
        <position position="202"/>
    </location>
    <ligand>
        <name>ATP</name>
        <dbReference type="ChEBI" id="CHEBI:30616"/>
    </ligand>
</feature>
<keyword evidence="10" id="KW-0479">Metal-binding</keyword>
<keyword evidence="10" id="KW-0963">Cytoplasm</keyword>
<protein>
    <recommendedName>
        <fullName evidence="3 10">Phosphoenolpyruvate carboxykinase (ATP)</fullName>
        <shortName evidence="10">PCK</shortName>
        <shortName evidence="10">PEP carboxykinase</shortName>
        <shortName evidence="10">PEPCK</shortName>
        <ecNumber evidence="3 10">4.1.1.49</ecNumber>
    </recommendedName>
</protein>
<keyword evidence="8 10" id="KW-0456">Lyase</keyword>
<sequence length="529" mass="58857">MSSMTIENMDLSHHGITVKTVIRNASPSRLYEEAIRFDPGTSISSTGALMAYSGDKTGRSPQDKRIVKHPQSEADVWWGPVNFALEERAYLINRERAIDYLNTQSRLYVVDAYAGWDPRQRLKIRVICSRPYHALFMHTMLIRPTDEELETFGTPDFVIYNSGRFPANRFTTGMTSRTSVDLSLERGEIVILGTEYAGEMKKGVFTVMNYLLPRRGVLSMHCSATEDKKTGSSSVLFGLSGTGKTTLSADPKRLLIGDDEHGWGDKGIFNIEGGCYAKAIYLSKESEPEIFQALRFGAVLENVVYDDAHRHVDFDNASITQNTRGAYPLEYIEGAKIPAMSGHPEHVIFLTCDAFGVMPPVSKLTTEEAMYHFISGYTAKVAGTEMGVKEPQATFSPCFGGPFLVWKPARYAELLADKIRKHSVKVWLVNTGWAGGGYGVGKRIKLAYTRKIIDSIHDGRLNNAPTAADPFFGIQAVTHIEGLPDELLTPRRVWNDEAAYETAARKLKQLFDENYQAISEGRVSSSMEG</sequence>
<dbReference type="STRING" id="1841610.A6X21_13795"/>
<dbReference type="EMBL" id="LYDR01000158">
    <property type="protein sequence ID" value="ODA27946.1"/>
    <property type="molecule type" value="Genomic_DNA"/>
</dbReference>
<feature type="binding site" evidence="10">
    <location>
        <position position="59"/>
    </location>
    <ligand>
        <name>substrate</name>
    </ligand>
</feature>
<feature type="binding site" evidence="10">
    <location>
        <position position="196"/>
    </location>
    <ligand>
        <name>substrate</name>
    </ligand>
</feature>
<feature type="binding site" evidence="10">
    <location>
        <position position="202"/>
    </location>
    <ligand>
        <name>Mn(2+)</name>
        <dbReference type="ChEBI" id="CHEBI:29035"/>
    </ligand>
</feature>
<feature type="binding site" evidence="10">
    <location>
        <position position="221"/>
    </location>
    <ligand>
        <name>Mn(2+)</name>
        <dbReference type="ChEBI" id="CHEBI:29035"/>
    </ligand>
</feature>
<dbReference type="NCBIfam" id="NF006821">
    <property type="entry name" value="PRK09344.1-3"/>
    <property type="match status" value="1"/>
</dbReference>
<dbReference type="GO" id="GO:0005829">
    <property type="term" value="C:cytosol"/>
    <property type="evidence" value="ECO:0007669"/>
    <property type="project" value="TreeGrafter"/>
</dbReference>
<reference evidence="11 12" key="1">
    <citation type="submission" date="2016-05" db="EMBL/GenBank/DDBJ databases">
        <title>Genomic and physiological characterization of Planctopirus sp. isolated from fresh water lake.</title>
        <authorList>
            <person name="Subhash Y."/>
            <person name="Ramana C."/>
        </authorList>
    </citation>
    <scope>NUCLEOTIDE SEQUENCE [LARGE SCALE GENOMIC DNA]</scope>
    <source>
        <strain evidence="11 12">JC280</strain>
    </source>
</reference>
<keyword evidence="11" id="KW-0808">Transferase</keyword>
<dbReference type="UniPathway" id="UPA00138"/>
<feature type="binding site" evidence="10">
    <location>
        <position position="324"/>
    </location>
    <ligand>
        <name>substrate</name>
    </ligand>
</feature>
<comment type="caution">
    <text evidence="11">The sequence shown here is derived from an EMBL/GenBank/DDBJ whole genome shotgun (WGS) entry which is preliminary data.</text>
</comment>
<dbReference type="InterPro" id="IPR008210">
    <property type="entry name" value="PEP_carboxykinase_N"/>
</dbReference>
<dbReference type="NCBIfam" id="TIGR00224">
    <property type="entry name" value="pckA"/>
    <property type="match status" value="1"/>
</dbReference>
<comment type="cofactor">
    <cofactor evidence="10">
        <name>Mn(2+)</name>
        <dbReference type="ChEBI" id="CHEBI:29035"/>
    </cofactor>
    <text evidence="10">Binds 1 Mn(2+) ion per subunit.</text>
</comment>
<keyword evidence="5 10" id="KW-0547">Nucleotide-binding</keyword>
<dbReference type="NCBIfam" id="NF006820">
    <property type="entry name" value="PRK09344.1-2"/>
    <property type="match status" value="1"/>
</dbReference>
<keyword evidence="4 10" id="KW-0312">Gluconeogenesis</keyword>
<dbReference type="AlphaFoldDB" id="A0A1C3E3X6"/>
<dbReference type="RefSeq" id="WP_068852917.1">
    <property type="nucleotide sequence ID" value="NZ_LYDR01000158.1"/>
</dbReference>
<dbReference type="GO" id="GO:0004612">
    <property type="term" value="F:phosphoenolpyruvate carboxykinase (ATP) activity"/>
    <property type="evidence" value="ECO:0007669"/>
    <property type="project" value="UniProtKB-UniRule"/>
</dbReference>
<comment type="subcellular location">
    <subcellularLocation>
        <location evidence="10">Cytoplasm</location>
    </subcellularLocation>
</comment>
<evidence type="ECO:0000256" key="8">
    <source>
        <dbReference type="ARBA" id="ARBA00023239"/>
    </source>
</evidence>
<evidence type="ECO:0000256" key="7">
    <source>
        <dbReference type="ARBA" id="ARBA00022840"/>
    </source>
</evidence>
<comment type="function">
    <text evidence="10">Involved in the gluconeogenesis. Catalyzes the conversion of oxaloacetate (OAA) to phosphoenolpyruvate (PEP) through direct phosphoryl transfer between the nucleoside triphosphate and OAA.</text>
</comment>
<keyword evidence="10" id="KW-0464">Manganese</keyword>
<feature type="binding site" evidence="10">
    <location>
        <position position="202"/>
    </location>
    <ligand>
        <name>substrate</name>
    </ligand>
</feature>
<dbReference type="Pfam" id="PF01293">
    <property type="entry name" value="PEPCK_ATP"/>
    <property type="match status" value="1"/>
</dbReference>
<comment type="pathway">
    <text evidence="1 10">Carbohydrate biosynthesis; gluconeogenesis.</text>
</comment>
<dbReference type="EC" id="4.1.1.49" evidence="3 10"/>
<feature type="binding site" evidence="10">
    <location>
        <begin position="238"/>
        <end position="246"/>
    </location>
    <ligand>
        <name>ATP</name>
        <dbReference type="ChEBI" id="CHEBI:30616"/>
    </ligand>
</feature>
<keyword evidence="11" id="KW-0670">Pyruvate</keyword>
<evidence type="ECO:0000256" key="6">
    <source>
        <dbReference type="ARBA" id="ARBA00022793"/>
    </source>
</evidence>
<dbReference type="PANTHER" id="PTHR30031:SF0">
    <property type="entry name" value="PHOSPHOENOLPYRUVATE CARBOXYKINASE (ATP)"/>
    <property type="match status" value="1"/>
</dbReference>